<evidence type="ECO:0000313" key="2">
    <source>
        <dbReference type="EMBL" id="KAK1343732.1"/>
    </source>
</evidence>
<feature type="region of interest" description="Disordered" evidence="1">
    <location>
        <begin position="38"/>
        <end position="63"/>
    </location>
</feature>
<comment type="caution">
    <text evidence="2">The sequence shown here is derived from an EMBL/GenBank/DDBJ whole genome shotgun (WGS) entry which is preliminary data.</text>
</comment>
<gene>
    <name evidence="2" type="ORF">QTO34_014285</name>
</gene>
<reference evidence="2" key="1">
    <citation type="submission" date="2023-06" db="EMBL/GenBank/DDBJ databases">
        <title>Reference genome for the Northern bat (Eptesicus nilssonii), a most northern bat species.</title>
        <authorList>
            <person name="Laine V.N."/>
            <person name="Pulliainen A.T."/>
            <person name="Lilley T.M."/>
        </authorList>
    </citation>
    <scope>NUCLEOTIDE SEQUENCE</scope>
    <source>
        <strain evidence="2">BLF_Eptnil</strain>
        <tissue evidence="2">Kidney</tissue>
    </source>
</reference>
<sequence>MKPCPWVRPRTNQRESNLHYHHLSTIQSRGVNADICQHQLPSSTRDPGFPPPAPAGTQDPGPWLAFLPPRLHQEGLREPRNQSPQRGRPYPPIQGSSMDCPKEVGWSRGSCLRTTQSRGTPGLAMWSRKTPRPCCAEPRAPPPCRTCSVKPPPTRARPLLMQPPACRKVQVQQCCLPGSHGEIGQTVFCLEKGCLHGPTICHSLVALDLAAWDKPPTVFHCVDGVVLTSDSLADLNAAASSQ</sequence>
<evidence type="ECO:0000256" key="1">
    <source>
        <dbReference type="SAM" id="MobiDB-lite"/>
    </source>
</evidence>
<dbReference type="EMBL" id="JAULJE010000004">
    <property type="protein sequence ID" value="KAK1343732.1"/>
    <property type="molecule type" value="Genomic_DNA"/>
</dbReference>
<dbReference type="AlphaFoldDB" id="A0AA40I622"/>
<name>A0AA40I622_CNENI</name>
<keyword evidence="3" id="KW-1185">Reference proteome</keyword>
<feature type="region of interest" description="Disordered" evidence="1">
    <location>
        <begin position="75"/>
        <end position="100"/>
    </location>
</feature>
<protein>
    <submittedName>
        <fullName evidence="2">Uncharacterized protein</fullName>
    </submittedName>
</protein>
<accession>A0AA40I622</accession>
<evidence type="ECO:0000313" key="3">
    <source>
        <dbReference type="Proteomes" id="UP001177744"/>
    </source>
</evidence>
<proteinExistence type="predicted"/>
<dbReference type="Proteomes" id="UP001177744">
    <property type="component" value="Unassembled WGS sequence"/>
</dbReference>
<organism evidence="2 3">
    <name type="scientific">Cnephaeus nilssonii</name>
    <name type="common">Northern bat</name>
    <name type="synonym">Eptesicus nilssonii</name>
    <dbReference type="NCBI Taxonomy" id="3371016"/>
    <lineage>
        <taxon>Eukaryota</taxon>
        <taxon>Metazoa</taxon>
        <taxon>Chordata</taxon>
        <taxon>Craniata</taxon>
        <taxon>Vertebrata</taxon>
        <taxon>Euteleostomi</taxon>
        <taxon>Mammalia</taxon>
        <taxon>Eutheria</taxon>
        <taxon>Laurasiatheria</taxon>
        <taxon>Chiroptera</taxon>
        <taxon>Yangochiroptera</taxon>
        <taxon>Vespertilionidae</taxon>
        <taxon>Cnephaeus</taxon>
    </lineage>
</organism>